<feature type="transmembrane region" description="Helical" evidence="1">
    <location>
        <begin position="6"/>
        <end position="27"/>
    </location>
</feature>
<dbReference type="Proteomes" id="UP000664132">
    <property type="component" value="Unassembled WGS sequence"/>
</dbReference>
<proteinExistence type="predicted"/>
<reference evidence="2" key="1">
    <citation type="submission" date="2021-02" db="EMBL/GenBank/DDBJ databases">
        <title>Genome sequence Cadophora malorum strain M34.</title>
        <authorList>
            <person name="Stefanovic E."/>
            <person name="Vu D."/>
            <person name="Scully C."/>
            <person name="Dijksterhuis J."/>
            <person name="Roader J."/>
            <person name="Houbraken J."/>
        </authorList>
    </citation>
    <scope>NUCLEOTIDE SEQUENCE</scope>
    <source>
        <strain evidence="2">M34</strain>
    </source>
</reference>
<keyword evidence="3" id="KW-1185">Reference proteome</keyword>
<feature type="transmembrane region" description="Helical" evidence="1">
    <location>
        <begin position="145"/>
        <end position="164"/>
    </location>
</feature>
<gene>
    <name evidence="2" type="ORF">IFR04_013687</name>
</gene>
<comment type="caution">
    <text evidence="2">The sequence shown here is derived from an EMBL/GenBank/DDBJ whole genome shotgun (WGS) entry which is preliminary data.</text>
</comment>
<evidence type="ECO:0000256" key="1">
    <source>
        <dbReference type="SAM" id="Phobius"/>
    </source>
</evidence>
<name>A0A8H7W131_9HELO</name>
<feature type="transmembrane region" description="Helical" evidence="1">
    <location>
        <begin position="107"/>
        <end position="125"/>
    </location>
</feature>
<sequence>MNDATWTKAATALSIIIGIIFSIIFLIHLKSLGTGILSPAELVIVRTLQPVFGAFMPTKRREWAIGFLTPLLRPKLLRKRDAADVSAENSTERSPIWKMVLVRTFKFIHFALIYLVGPIVAITSVERMIRENHLKTDGIRNSPGQMIALFTGISSIIFAVWDLVKVFFKLEPRQEEDWKCGGQSADLKA</sequence>
<keyword evidence="1" id="KW-1133">Transmembrane helix</keyword>
<evidence type="ECO:0000313" key="2">
    <source>
        <dbReference type="EMBL" id="KAG4413185.1"/>
    </source>
</evidence>
<organism evidence="2 3">
    <name type="scientific">Cadophora malorum</name>
    <dbReference type="NCBI Taxonomy" id="108018"/>
    <lineage>
        <taxon>Eukaryota</taxon>
        <taxon>Fungi</taxon>
        <taxon>Dikarya</taxon>
        <taxon>Ascomycota</taxon>
        <taxon>Pezizomycotina</taxon>
        <taxon>Leotiomycetes</taxon>
        <taxon>Helotiales</taxon>
        <taxon>Ploettnerulaceae</taxon>
        <taxon>Cadophora</taxon>
    </lineage>
</organism>
<accession>A0A8H7W131</accession>
<dbReference type="EMBL" id="JAFJYH010000329">
    <property type="protein sequence ID" value="KAG4413185.1"/>
    <property type="molecule type" value="Genomic_DNA"/>
</dbReference>
<protein>
    <submittedName>
        <fullName evidence="2">Uncharacterized protein</fullName>
    </submittedName>
</protein>
<dbReference type="OrthoDB" id="3945378at2759"/>
<keyword evidence="1" id="KW-0472">Membrane</keyword>
<dbReference type="AlphaFoldDB" id="A0A8H7W131"/>
<evidence type="ECO:0000313" key="3">
    <source>
        <dbReference type="Proteomes" id="UP000664132"/>
    </source>
</evidence>
<keyword evidence="1" id="KW-0812">Transmembrane</keyword>